<name>A0A1Z1LWK6_9CAUD</name>
<evidence type="ECO:0000313" key="2">
    <source>
        <dbReference type="EMBL" id="ARW57044.1"/>
    </source>
</evidence>
<keyword evidence="3" id="KW-1185">Reference proteome</keyword>
<dbReference type="GeneID" id="65107903"/>
<feature type="compositionally biased region" description="Polar residues" evidence="1">
    <location>
        <begin position="102"/>
        <end position="114"/>
    </location>
</feature>
<feature type="compositionally biased region" description="Basic and acidic residues" evidence="1">
    <location>
        <begin position="66"/>
        <end position="76"/>
    </location>
</feature>
<organism evidence="2 3">
    <name type="scientific">Synechococcus phage S-H35</name>
    <dbReference type="NCBI Taxonomy" id="1983572"/>
    <lineage>
        <taxon>Viruses</taxon>
        <taxon>Duplodnaviria</taxon>
        <taxon>Heunggongvirae</taxon>
        <taxon>Uroviricota</taxon>
        <taxon>Caudoviricetes</taxon>
        <taxon>Pantevenvirales</taxon>
        <taxon>Kyanoviridae</taxon>
        <taxon>Shandvirus</taxon>
        <taxon>Shandvirus sh35</taxon>
    </lineage>
</organism>
<evidence type="ECO:0000256" key="1">
    <source>
        <dbReference type="SAM" id="MobiDB-lite"/>
    </source>
</evidence>
<dbReference type="KEGG" id="vg:65107903"/>
<feature type="region of interest" description="Disordered" evidence="1">
    <location>
        <begin position="66"/>
        <end position="118"/>
    </location>
</feature>
<reference evidence="2 3" key="1">
    <citation type="submission" date="2017-04" db="EMBL/GenBank/DDBJ databases">
        <title>Isolation and Genetic Analysis of a Novel Cyanophage S-H35 from the Bohai Sea.</title>
        <authorList>
            <person name="Xu X."/>
        </authorList>
    </citation>
    <scope>NUCLEOTIDE SEQUENCE [LARGE SCALE GENOMIC DNA]</scope>
</reference>
<evidence type="ECO:0000313" key="3">
    <source>
        <dbReference type="Proteomes" id="UP000225351"/>
    </source>
</evidence>
<dbReference type="Proteomes" id="UP000225351">
    <property type="component" value="Segment"/>
</dbReference>
<dbReference type="EMBL" id="KY945241">
    <property type="protein sequence ID" value="ARW57044.1"/>
    <property type="molecule type" value="Genomic_RNA"/>
</dbReference>
<proteinExistence type="predicted"/>
<protein>
    <submittedName>
        <fullName evidence="2">Uncharacterized protein</fullName>
    </submittedName>
</protein>
<sequence length="147" mass="17290">MIKFEHQWGGEDTWYTKSKRWANKQKFPINHLALGFIEWLYKHWVDGKVELEMDSVDRQAEEIKKQWQENEQRPTVEEGPSSVPNLPSLRIRNPVVERGTEEPSTSVAPSSTKIQIPDPWDYSGDWNDAFIGFDNEFRNASRNVEKR</sequence>
<accession>A0A1Z1LWK6</accession>
<dbReference type="RefSeq" id="YP_010090431.1">
    <property type="nucleotide sequence ID" value="NC_055719.1"/>
</dbReference>